<reference evidence="3" key="1">
    <citation type="submission" date="2022-11" db="UniProtKB">
        <authorList>
            <consortium name="WormBaseParasite"/>
        </authorList>
    </citation>
    <scope>IDENTIFICATION</scope>
</reference>
<evidence type="ECO:0000256" key="1">
    <source>
        <dbReference type="SAM" id="MobiDB-lite"/>
    </source>
</evidence>
<protein>
    <submittedName>
        <fullName evidence="3">Uncharacterized protein</fullName>
    </submittedName>
</protein>
<feature type="compositionally biased region" description="Basic and acidic residues" evidence="1">
    <location>
        <begin position="38"/>
        <end position="51"/>
    </location>
</feature>
<evidence type="ECO:0000313" key="3">
    <source>
        <dbReference type="WBParaSite" id="jg8200"/>
    </source>
</evidence>
<accession>A0A915EQ55</accession>
<dbReference type="WBParaSite" id="jg8200">
    <property type="protein sequence ID" value="jg8200"/>
    <property type="gene ID" value="jg8200"/>
</dbReference>
<dbReference type="AlphaFoldDB" id="A0A915EQ55"/>
<evidence type="ECO:0000313" key="2">
    <source>
        <dbReference type="Proteomes" id="UP000887574"/>
    </source>
</evidence>
<feature type="region of interest" description="Disordered" evidence="1">
    <location>
        <begin position="1"/>
        <end position="22"/>
    </location>
</feature>
<name>A0A915EQ55_9BILA</name>
<dbReference type="Proteomes" id="UP000887574">
    <property type="component" value="Unplaced"/>
</dbReference>
<proteinExistence type="predicted"/>
<feature type="region of interest" description="Disordered" evidence="1">
    <location>
        <begin position="32"/>
        <end position="51"/>
    </location>
</feature>
<sequence length="70" mass="7705">MSGMFGQMMNGGGGQSGALEANKVMEDREAMVASEDMEASKTTEVKEDSEVKEEDIVITRTFKSWLEILL</sequence>
<organism evidence="2 3">
    <name type="scientific">Ditylenchus dipsaci</name>
    <dbReference type="NCBI Taxonomy" id="166011"/>
    <lineage>
        <taxon>Eukaryota</taxon>
        <taxon>Metazoa</taxon>
        <taxon>Ecdysozoa</taxon>
        <taxon>Nematoda</taxon>
        <taxon>Chromadorea</taxon>
        <taxon>Rhabditida</taxon>
        <taxon>Tylenchina</taxon>
        <taxon>Tylenchomorpha</taxon>
        <taxon>Sphaerularioidea</taxon>
        <taxon>Anguinidae</taxon>
        <taxon>Anguininae</taxon>
        <taxon>Ditylenchus</taxon>
    </lineage>
</organism>
<keyword evidence="2" id="KW-1185">Reference proteome</keyword>